<accession>A0AAW9CP45</accession>
<dbReference type="RefSeq" id="WP_262054972.1">
    <property type="nucleotide sequence ID" value="NZ_SJET01000158.1"/>
</dbReference>
<feature type="region of interest" description="Disordered" evidence="1">
    <location>
        <begin position="62"/>
        <end position="85"/>
    </location>
</feature>
<evidence type="ECO:0000256" key="1">
    <source>
        <dbReference type="SAM" id="MobiDB-lite"/>
    </source>
</evidence>
<feature type="compositionally biased region" description="Basic and acidic residues" evidence="1">
    <location>
        <begin position="69"/>
        <end position="78"/>
    </location>
</feature>
<evidence type="ECO:0000313" key="3">
    <source>
        <dbReference type="Proteomes" id="UP001272137"/>
    </source>
</evidence>
<evidence type="ECO:0000313" key="2">
    <source>
        <dbReference type="EMBL" id="MDW9252745.1"/>
    </source>
</evidence>
<reference evidence="2" key="1">
    <citation type="submission" date="2018-08" db="EMBL/GenBank/DDBJ databases">
        <title>Identification of Burkholderia cepacia strains that express a Burkholderia pseudomallei-like capsular polysaccharide.</title>
        <authorList>
            <person name="Burtnick M.N."/>
            <person name="Vongsouvath M."/>
            <person name="Newton P."/>
            <person name="Wuthiekanun V."/>
            <person name="Limmathurotsakul D."/>
            <person name="Brett P.J."/>
            <person name="Chantratita N."/>
            <person name="Dance D.A."/>
        </authorList>
    </citation>
    <scope>NUCLEOTIDE SEQUENCE</scope>
    <source>
        <strain evidence="2">SBXCC001</strain>
    </source>
</reference>
<protein>
    <submittedName>
        <fullName evidence="2">Uncharacterized protein</fullName>
    </submittedName>
</protein>
<organism evidence="2 3">
    <name type="scientific">Burkholderia thailandensis</name>
    <dbReference type="NCBI Taxonomy" id="57975"/>
    <lineage>
        <taxon>Bacteria</taxon>
        <taxon>Pseudomonadati</taxon>
        <taxon>Pseudomonadota</taxon>
        <taxon>Betaproteobacteria</taxon>
        <taxon>Burkholderiales</taxon>
        <taxon>Burkholderiaceae</taxon>
        <taxon>Burkholderia</taxon>
        <taxon>pseudomallei group</taxon>
    </lineage>
</organism>
<dbReference type="AlphaFoldDB" id="A0AAW9CP45"/>
<sequence length="85" mass="9421">MEPVPASFVRHAKNGAERTATRRHRTDRREIQRGNPRPAAARRPAASNLAMPARNRRAFLAANGAQRASPDEIKRIPERSNSAAI</sequence>
<proteinExistence type="predicted"/>
<dbReference type="Proteomes" id="UP001272137">
    <property type="component" value="Unassembled WGS sequence"/>
</dbReference>
<comment type="caution">
    <text evidence="2">The sequence shown here is derived from an EMBL/GenBank/DDBJ whole genome shotgun (WGS) entry which is preliminary data.</text>
</comment>
<feature type="compositionally biased region" description="Low complexity" evidence="1">
    <location>
        <begin position="36"/>
        <end position="46"/>
    </location>
</feature>
<gene>
    <name evidence="2" type="ORF">C7S16_4654</name>
</gene>
<dbReference type="EMBL" id="QXCT01000001">
    <property type="protein sequence ID" value="MDW9252745.1"/>
    <property type="molecule type" value="Genomic_DNA"/>
</dbReference>
<feature type="region of interest" description="Disordered" evidence="1">
    <location>
        <begin position="1"/>
        <end position="46"/>
    </location>
</feature>
<name>A0AAW9CP45_BURTH</name>